<organism evidence="1 2">
    <name type="scientific">Treponema denticola (strain ATCC 35405 / DSM 14222 / CIP 103919 / JCM 8153 / KCTC 15104)</name>
    <dbReference type="NCBI Taxonomy" id="243275"/>
    <lineage>
        <taxon>Bacteria</taxon>
        <taxon>Pseudomonadati</taxon>
        <taxon>Spirochaetota</taxon>
        <taxon>Spirochaetia</taxon>
        <taxon>Spirochaetales</taxon>
        <taxon>Treponemataceae</taxon>
        <taxon>Treponema</taxon>
    </lineage>
</organism>
<dbReference type="STRING" id="243275.TDE_1525"/>
<name>Q73MI3_TREDE</name>
<dbReference type="HOGENOM" id="CLU_2620992_0_0_12"/>
<dbReference type="EMBL" id="AE017226">
    <property type="protein sequence ID" value="AAS12042.1"/>
    <property type="molecule type" value="Genomic_DNA"/>
</dbReference>
<dbReference type="AlphaFoldDB" id="Q73MI3"/>
<accession>Q73MI3</accession>
<protein>
    <submittedName>
        <fullName evidence="1">Uncharacterized protein</fullName>
    </submittedName>
</protein>
<evidence type="ECO:0000313" key="2">
    <source>
        <dbReference type="Proteomes" id="UP000008212"/>
    </source>
</evidence>
<evidence type="ECO:0000313" key="1">
    <source>
        <dbReference type="EMBL" id="AAS12042.1"/>
    </source>
</evidence>
<gene>
    <name evidence="1" type="ordered locus">TDE_1525</name>
</gene>
<dbReference type="KEGG" id="tde:TDE_1525"/>
<proteinExistence type="predicted"/>
<sequence length="78" mass="9077">MNLLPPPPPINFYRYNFIYISILNNINIILHNKLFCILQALPEILQKSFFYLLNRTSCSANRCLSAVKITAKGVFRCR</sequence>
<dbReference type="Proteomes" id="UP000008212">
    <property type="component" value="Chromosome"/>
</dbReference>
<dbReference type="PaxDb" id="243275-TDE_1525"/>
<reference evidence="1 2" key="1">
    <citation type="journal article" date="2004" name="Proc. Natl. Acad. Sci. U.S.A.">
        <title>Comparison of the genome of the oral pathogen Treponema denticola with other spirochete genomes.</title>
        <authorList>
            <person name="Seshadri R."/>
            <person name="Myers G.S."/>
            <person name="Tettelin H."/>
            <person name="Eisen J.A."/>
            <person name="Heidelberg J.F."/>
            <person name="Dodson R.J."/>
            <person name="Davidsen T.M."/>
            <person name="DeBoy R.T."/>
            <person name="Fouts D.E."/>
            <person name="Haft D.H."/>
            <person name="Selengut J."/>
            <person name="Ren Q."/>
            <person name="Brinkac L.M."/>
            <person name="Madupu R."/>
            <person name="Kolonay J."/>
            <person name="Durkin S.A."/>
            <person name="Daugherty S.C."/>
            <person name="Shetty J."/>
            <person name="Shvartsbeyn A."/>
            <person name="Gebregeorgis E."/>
            <person name="Geer K."/>
            <person name="Tsegaye G."/>
            <person name="Malek J."/>
            <person name="Ayodeji B."/>
            <person name="Shatsman S."/>
            <person name="McLeod M.P."/>
            <person name="Smajs D."/>
            <person name="Howell J.K."/>
            <person name="Pal S."/>
            <person name="Amin A."/>
            <person name="Vashisth P."/>
            <person name="McNeill T.Z."/>
            <person name="Xiang Q."/>
            <person name="Sodergren E."/>
            <person name="Baca E."/>
            <person name="Weinstock G.M."/>
            <person name="Norris S.J."/>
            <person name="Fraser C.M."/>
            <person name="Paulsen I.T."/>
        </authorList>
    </citation>
    <scope>NUCLEOTIDE SEQUENCE [LARGE SCALE GENOMIC DNA]</scope>
    <source>
        <strain evidence="2">ATCC 35405 / DSM 14222 / CIP 103919 / JCM 8153 / KCTC 15104</strain>
    </source>
</reference>
<keyword evidence="2" id="KW-1185">Reference proteome</keyword>